<evidence type="ECO:0000256" key="1">
    <source>
        <dbReference type="SAM" id="MobiDB-lite"/>
    </source>
</evidence>
<evidence type="ECO:0008006" key="4">
    <source>
        <dbReference type="Google" id="ProtNLM"/>
    </source>
</evidence>
<proteinExistence type="predicted"/>
<organism evidence="2 3">
    <name type="scientific">Cryptococcus depauperatus CBS 7841</name>
    <dbReference type="NCBI Taxonomy" id="1295531"/>
    <lineage>
        <taxon>Eukaryota</taxon>
        <taxon>Fungi</taxon>
        <taxon>Dikarya</taxon>
        <taxon>Basidiomycota</taxon>
        <taxon>Agaricomycotina</taxon>
        <taxon>Tremellomycetes</taxon>
        <taxon>Tremellales</taxon>
        <taxon>Cryptococcaceae</taxon>
        <taxon>Cryptococcus</taxon>
    </lineage>
</organism>
<dbReference type="Proteomes" id="UP000094043">
    <property type="component" value="Chromosome 4"/>
</dbReference>
<accession>A0AAJ8JUN9</accession>
<gene>
    <name evidence="2" type="ORF">L203_103991</name>
</gene>
<evidence type="ECO:0000313" key="3">
    <source>
        <dbReference type="Proteomes" id="UP000094043"/>
    </source>
</evidence>
<name>A0AAJ8JUN9_9TREE</name>
<dbReference type="GeneID" id="91088201"/>
<reference evidence="2" key="1">
    <citation type="submission" date="2016-06" db="EMBL/GenBank/DDBJ databases">
        <authorList>
            <person name="Cuomo C."/>
            <person name="Litvintseva A."/>
            <person name="Heitman J."/>
            <person name="Chen Y."/>
            <person name="Sun S."/>
            <person name="Springer D."/>
            <person name="Dromer F."/>
            <person name="Young S."/>
            <person name="Zeng Q."/>
            <person name="Chapman S."/>
            <person name="Gujja S."/>
            <person name="Saif S."/>
            <person name="Birren B."/>
        </authorList>
    </citation>
    <scope>NUCLEOTIDE SEQUENCE</scope>
    <source>
        <strain evidence="2">CBS 7841</strain>
    </source>
</reference>
<keyword evidence="3" id="KW-1185">Reference proteome</keyword>
<reference evidence="2" key="2">
    <citation type="journal article" date="2022" name="Elife">
        <title>Obligate sexual reproduction of a homothallic fungus closely related to the Cryptococcus pathogenic species complex.</title>
        <authorList>
            <person name="Passer A.R."/>
            <person name="Clancey S.A."/>
            <person name="Shea T."/>
            <person name="David-Palma M."/>
            <person name="Averette A.F."/>
            <person name="Boekhout T."/>
            <person name="Porcel B.M."/>
            <person name="Nowrousian M."/>
            <person name="Cuomo C.A."/>
            <person name="Sun S."/>
            <person name="Heitman J."/>
            <person name="Coelho M.A."/>
        </authorList>
    </citation>
    <scope>NUCLEOTIDE SEQUENCE</scope>
    <source>
        <strain evidence="2">CBS 7841</strain>
    </source>
</reference>
<dbReference type="RefSeq" id="XP_066069478.1">
    <property type="nucleotide sequence ID" value="XM_066213381.1"/>
</dbReference>
<protein>
    <recommendedName>
        <fullName evidence="4">F-box domain-containing protein</fullName>
    </recommendedName>
</protein>
<dbReference type="AlphaFoldDB" id="A0AAJ8JUN9"/>
<dbReference type="EMBL" id="CP143787">
    <property type="protein sequence ID" value="WVN88778.1"/>
    <property type="molecule type" value="Genomic_DNA"/>
</dbReference>
<reference evidence="2" key="3">
    <citation type="submission" date="2024-01" db="EMBL/GenBank/DDBJ databases">
        <authorList>
            <person name="Coelho M.A."/>
            <person name="David-Palma M."/>
            <person name="Shea T."/>
            <person name="Sun S."/>
            <person name="Cuomo C.A."/>
            <person name="Heitman J."/>
        </authorList>
    </citation>
    <scope>NUCLEOTIDE SEQUENCE</scope>
    <source>
        <strain evidence="2">CBS 7841</strain>
    </source>
</reference>
<sequence length="609" mass="68486">MLARLPPEILSHITFYLCIAQPPSSDAIPPIPLFQTCRTIYDAVAPETNKRLYARVFKALFDVGAAERRFGWDKTGRGNQGDSGGRLRAQDWVDELRRRVEALSRLKARMEQENVAGVTDEELWVVYFMLTENDGKNIKHLMGRQAMVDLPAFLDLYHRQHLLAAALAPGYPKETVGRSVAMWIGWLVLESGMEDETPKQREERQYALRPYVFAAPRYDVYFAPWTLPTLPTLGLHALLPVQQESSPYVADLVPRSRGVKVNIYGRTLSLCPPLISQAAILRFFYCGLEEELDSDSASMAIAAFVSRKETAEEETSSGQVTPTPGDHSGDSTAGFEAMRLHGNSVSPFVSSSAIHDRDFFRLLTCYDPTITLGMPRSIWRGCWEGCWEGSFSFFDFDAFREMLSGQAKVLYDGPYGEQAQVWKLRETWVRRAGWKRAPIGKRRKRNEAESVDGFEEGKLAVNGPMLNAGFPTDKISPLFDNQPTFAATEAATLRESIKQQLDALEGYEQVPDAELDEMMQEEDGGQNAGLELLLTGTGHSAWGNFILKGRVRAWDGMASLVKEYAPDSRGKWIYRGYVLAGDVFVGRWRDTYTPEAYVGYEGAFILNRR</sequence>
<dbReference type="KEGG" id="cdep:91088201"/>
<feature type="region of interest" description="Disordered" evidence="1">
    <location>
        <begin position="310"/>
        <end position="333"/>
    </location>
</feature>
<evidence type="ECO:0000313" key="2">
    <source>
        <dbReference type="EMBL" id="WVN88778.1"/>
    </source>
</evidence>